<evidence type="ECO:0008006" key="4">
    <source>
        <dbReference type="Google" id="ProtNLM"/>
    </source>
</evidence>
<feature type="compositionally biased region" description="Polar residues" evidence="1">
    <location>
        <begin position="1"/>
        <end position="38"/>
    </location>
</feature>
<evidence type="ECO:0000313" key="2">
    <source>
        <dbReference type="EMBL" id="ELZ76273.1"/>
    </source>
</evidence>
<dbReference type="AlphaFoldDB" id="M0GXH1"/>
<name>M0GXH1_HALGM</name>
<reference evidence="2 3" key="1">
    <citation type="journal article" date="2014" name="PLoS Genet.">
        <title>Phylogenetically driven sequencing of extremely halophilic archaea reveals strategies for static and dynamic osmo-response.</title>
        <authorList>
            <person name="Becker E.A."/>
            <person name="Seitzer P.M."/>
            <person name="Tritt A."/>
            <person name="Larsen D."/>
            <person name="Krusor M."/>
            <person name="Yao A.I."/>
            <person name="Wu D."/>
            <person name="Madern D."/>
            <person name="Eisen J.A."/>
            <person name="Darling A.E."/>
            <person name="Facciotti M.T."/>
        </authorList>
    </citation>
    <scope>NUCLEOTIDE SEQUENCE [LARGE SCALE GENOMIC DNA]</scope>
    <source>
        <strain evidence="3">ATCC 33959 / DSM 4427 / JCM 8863 / NBRC 102184 / NCIMB 2188 / Ma 2.38</strain>
    </source>
</reference>
<evidence type="ECO:0000313" key="3">
    <source>
        <dbReference type="Proteomes" id="UP000011571"/>
    </source>
</evidence>
<keyword evidence="3" id="KW-1185">Reference proteome</keyword>
<dbReference type="GO" id="GO:0000166">
    <property type="term" value="F:nucleotide binding"/>
    <property type="evidence" value="ECO:0007669"/>
    <property type="project" value="InterPro"/>
</dbReference>
<sequence length="160" mass="17514">MTNSTSPREQHSSPPITNRHSGCSNSEASSGWPSTSTPGWDLEALRTEFDERFDQIQQQLEALSEGTQETNESVSDETEATKVAETAEKTEEEPEGSLNSIKGLGTTYQQRLSDAGIENVGDLAESSPEEVADAADAPKKRATEWIERAKELREEQEAQA</sequence>
<dbReference type="EMBL" id="AOLJ01000027">
    <property type="protein sequence ID" value="ELZ76273.1"/>
    <property type="molecule type" value="Genomic_DNA"/>
</dbReference>
<proteinExistence type="predicted"/>
<dbReference type="Gene3D" id="1.10.150.20">
    <property type="entry name" value="5' to 3' exonuclease, C-terminal subdomain"/>
    <property type="match status" value="1"/>
</dbReference>
<organism evidence="2 3">
    <name type="scientific">Haloferax gibbonsii (strain ATCC 33959 / DSM 4427 / JCM 8863 / NBRC 102184 / NCIMB 2188 / Ma 2.38)</name>
    <dbReference type="NCBI Taxonomy" id="1227459"/>
    <lineage>
        <taxon>Archaea</taxon>
        <taxon>Methanobacteriati</taxon>
        <taxon>Methanobacteriota</taxon>
        <taxon>Stenosarchaea group</taxon>
        <taxon>Halobacteria</taxon>
        <taxon>Halobacteriales</taxon>
        <taxon>Haloferacaceae</taxon>
        <taxon>Haloferax</taxon>
    </lineage>
</organism>
<feature type="region of interest" description="Disordered" evidence="1">
    <location>
        <begin position="1"/>
        <end position="43"/>
    </location>
</feature>
<feature type="region of interest" description="Disordered" evidence="1">
    <location>
        <begin position="58"/>
        <end position="103"/>
    </location>
</feature>
<comment type="caution">
    <text evidence="2">The sequence shown here is derived from an EMBL/GenBank/DDBJ whole genome shotgun (WGS) entry which is preliminary data.</text>
</comment>
<feature type="compositionally biased region" description="Basic and acidic residues" evidence="1">
    <location>
        <begin position="79"/>
        <end position="89"/>
    </location>
</feature>
<dbReference type="SUPFAM" id="SSF47794">
    <property type="entry name" value="Rad51 N-terminal domain-like"/>
    <property type="match status" value="1"/>
</dbReference>
<feature type="compositionally biased region" description="Polar residues" evidence="1">
    <location>
        <begin position="58"/>
        <end position="73"/>
    </location>
</feature>
<dbReference type="Pfam" id="PF14520">
    <property type="entry name" value="HHH_5"/>
    <property type="match status" value="1"/>
</dbReference>
<gene>
    <name evidence="2" type="ORF">C454_18289</name>
</gene>
<evidence type="ECO:0000256" key="1">
    <source>
        <dbReference type="SAM" id="MobiDB-lite"/>
    </source>
</evidence>
<dbReference type="Proteomes" id="UP000011571">
    <property type="component" value="Unassembled WGS sequence"/>
</dbReference>
<protein>
    <recommendedName>
        <fullName evidence="4">Helix-hairpin-helix domain-containing protein</fullName>
    </recommendedName>
</protein>
<dbReference type="InterPro" id="IPR010995">
    <property type="entry name" value="DNA_repair_Rad51/TF_NusA_a-hlx"/>
</dbReference>
<accession>M0GXH1</accession>